<dbReference type="SUPFAM" id="SSF52972">
    <property type="entry name" value="ITPase-like"/>
    <property type="match status" value="1"/>
</dbReference>
<dbReference type="Pfam" id="PF01725">
    <property type="entry name" value="Ham1p_like"/>
    <property type="match status" value="1"/>
</dbReference>
<keyword evidence="4" id="KW-1185">Reference proteome</keyword>
<dbReference type="GO" id="GO:0047429">
    <property type="term" value="F:nucleoside triphosphate diphosphatase activity"/>
    <property type="evidence" value="ECO:0007669"/>
    <property type="project" value="InterPro"/>
</dbReference>
<dbReference type="GO" id="GO:0005737">
    <property type="term" value="C:cytoplasm"/>
    <property type="evidence" value="ECO:0007669"/>
    <property type="project" value="TreeGrafter"/>
</dbReference>
<sequence>MKKIIFVTSNKGKIASVQRDLKNIKVLAYNADLIEPRSDDIKEIAKQKVLQAYKIVKKPCIALDSGFFISELNGFPKAYVNHMLETIGIKGVLKLMEGISNRYCEFKSCLAYYDGINLEFFESKSPGTISESIKGNENENKWSDLWYIFKPEKFNKTLAEFSEDDFKIYDELKEDSYIRKFGIWYEGIHHKQY</sequence>
<dbReference type="GO" id="GO:0009143">
    <property type="term" value="P:nucleoside triphosphate catabolic process"/>
    <property type="evidence" value="ECO:0007669"/>
    <property type="project" value="InterPro"/>
</dbReference>
<keyword evidence="2" id="KW-0378">Hydrolase</keyword>
<evidence type="ECO:0000256" key="2">
    <source>
        <dbReference type="ARBA" id="ARBA00022801"/>
    </source>
</evidence>
<dbReference type="PANTHER" id="PTHR11067:SF9">
    <property type="entry name" value="INOSINE TRIPHOSPHATE PYROPHOSPHATASE"/>
    <property type="match status" value="1"/>
</dbReference>
<dbReference type="Proteomes" id="UP000287872">
    <property type="component" value="Unassembled WGS sequence"/>
</dbReference>
<proteinExistence type="inferred from homology"/>
<evidence type="ECO:0000256" key="1">
    <source>
        <dbReference type="ARBA" id="ARBA00008023"/>
    </source>
</evidence>
<accession>A0A401ULV0</accession>
<gene>
    <name evidence="3" type="ORF">Ctaglu_21360</name>
</gene>
<dbReference type="OrthoDB" id="9795331at2"/>
<dbReference type="PANTHER" id="PTHR11067">
    <property type="entry name" value="INOSINE TRIPHOSPHATE PYROPHOSPHATASE/HAM1 PROTEIN"/>
    <property type="match status" value="1"/>
</dbReference>
<organism evidence="3 4">
    <name type="scientific">Clostridium tagluense</name>
    <dbReference type="NCBI Taxonomy" id="360422"/>
    <lineage>
        <taxon>Bacteria</taxon>
        <taxon>Bacillati</taxon>
        <taxon>Bacillota</taxon>
        <taxon>Clostridia</taxon>
        <taxon>Eubacteriales</taxon>
        <taxon>Clostridiaceae</taxon>
        <taxon>Clostridium</taxon>
    </lineage>
</organism>
<name>A0A401ULV0_9CLOT</name>
<evidence type="ECO:0000313" key="4">
    <source>
        <dbReference type="Proteomes" id="UP000287872"/>
    </source>
</evidence>
<comment type="similarity">
    <text evidence="1">Belongs to the HAM1 NTPase family.</text>
</comment>
<dbReference type="EMBL" id="BHYK01000010">
    <property type="protein sequence ID" value="GCD10513.1"/>
    <property type="molecule type" value="Genomic_DNA"/>
</dbReference>
<comment type="caution">
    <text evidence="3">The sequence shown here is derived from an EMBL/GenBank/DDBJ whole genome shotgun (WGS) entry which is preliminary data.</text>
</comment>
<dbReference type="InterPro" id="IPR002637">
    <property type="entry name" value="RdgB/HAM1"/>
</dbReference>
<protein>
    <submittedName>
        <fullName evidence="3">Non-canonical purine NTP pyrophosphatase</fullName>
    </submittedName>
</protein>
<dbReference type="RefSeq" id="WP_125001264.1">
    <property type="nucleotide sequence ID" value="NZ_BHYK01000010.1"/>
</dbReference>
<reference evidence="3 4" key="1">
    <citation type="submission" date="2018-11" db="EMBL/GenBank/DDBJ databases">
        <title>Genome sequencing and assembly of Clostridium tagluense strain A121.</title>
        <authorList>
            <person name="Murakami T."/>
            <person name="Segawa T."/>
            <person name="Shcherbakova V.A."/>
            <person name="Mori H."/>
            <person name="Yoshimura Y."/>
        </authorList>
    </citation>
    <scope>NUCLEOTIDE SEQUENCE [LARGE SCALE GENOMIC DNA]</scope>
    <source>
        <strain evidence="3 4">A121</strain>
    </source>
</reference>
<dbReference type="InterPro" id="IPR029001">
    <property type="entry name" value="ITPase-like_fam"/>
</dbReference>
<dbReference type="Gene3D" id="3.90.950.10">
    <property type="match status" value="1"/>
</dbReference>
<evidence type="ECO:0000313" key="3">
    <source>
        <dbReference type="EMBL" id="GCD10513.1"/>
    </source>
</evidence>
<dbReference type="AlphaFoldDB" id="A0A401ULV0"/>